<accession>A0A1W2ASU4</accession>
<reference evidence="1 2" key="1">
    <citation type="submission" date="2017-04" db="EMBL/GenBank/DDBJ databases">
        <authorList>
            <person name="Afonso C.L."/>
            <person name="Miller P.J."/>
            <person name="Scott M.A."/>
            <person name="Spackman E."/>
            <person name="Goraichik I."/>
            <person name="Dimitrov K.M."/>
            <person name="Suarez D.L."/>
            <person name="Swayne D.E."/>
        </authorList>
    </citation>
    <scope>NUCLEOTIDE SEQUENCE [LARGE SCALE GENOMIC DNA]</scope>
    <source>
        <strain evidence="1 2">DSM 5090</strain>
    </source>
</reference>
<evidence type="ECO:0000313" key="2">
    <source>
        <dbReference type="Proteomes" id="UP000192738"/>
    </source>
</evidence>
<evidence type="ECO:0000313" key="1">
    <source>
        <dbReference type="EMBL" id="SMC63773.1"/>
    </source>
</evidence>
<name>A0A1W2ASU4_9FIRM</name>
<dbReference type="OrthoDB" id="9811543at2"/>
<proteinExistence type="predicted"/>
<dbReference type="AlphaFoldDB" id="A0A1W2ASU4"/>
<sequence>MLNAREYLDKINQICKDNEPKGCSECALSKFGCGIPKEDDDFDKVIAFVERYEENRYPFGYCLKCKYEFNSELINEYEIKYCLKCGEKLDAKEAGADA</sequence>
<dbReference type="RefSeq" id="WP_084575309.1">
    <property type="nucleotide sequence ID" value="NZ_CP155572.1"/>
</dbReference>
<dbReference type="STRING" id="112901.SAMN04488500_10689"/>
<dbReference type="EMBL" id="FWXI01000006">
    <property type="protein sequence ID" value="SMC63773.1"/>
    <property type="molecule type" value="Genomic_DNA"/>
</dbReference>
<keyword evidence="2" id="KW-1185">Reference proteome</keyword>
<dbReference type="Proteomes" id="UP000192738">
    <property type="component" value="Unassembled WGS sequence"/>
</dbReference>
<gene>
    <name evidence="1" type="ORF">SAMN04488500_10689</name>
</gene>
<protein>
    <submittedName>
        <fullName evidence="1">Uncharacterized protein</fullName>
    </submittedName>
</protein>
<organism evidence="1 2">
    <name type="scientific">Sporomusa malonica</name>
    <dbReference type="NCBI Taxonomy" id="112901"/>
    <lineage>
        <taxon>Bacteria</taxon>
        <taxon>Bacillati</taxon>
        <taxon>Bacillota</taxon>
        <taxon>Negativicutes</taxon>
        <taxon>Selenomonadales</taxon>
        <taxon>Sporomusaceae</taxon>
        <taxon>Sporomusa</taxon>
    </lineage>
</organism>